<evidence type="ECO:0000313" key="9">
    <source>
        <dbReference type="Proteomes" id="UP000046395"/>
    </source>
</evidence>
<dbReference type="PROSITE" id="PS51294">
    <property type="entry name" value="HTH_MYB"/>
    <property type="match status" value="2"/>
</dbReference>
<dbReference type="Proteomes" id="UP000046395">
    <property type="component" value="Unassembled WGS sequence"/>
</dbReference>
<evidence type="ECO:0000256" key="4">
    <source>
        <dbReference type="ARBA" id="ARBA00023163"/>
    </source>
</evidence>
<dbReference type="CDD" id="cd00167">
    <property type="entry name" value="SANT"/>
    <property type="match status" value="3"/>
</dbReference>
<dbReference type="InterPro" id="IPR051575">
    <property type="entry name" value="Myb-like_DNA-bd"/>
</dbReference>
<dbReference type="Gene3D" id="1.10.10.60">
    <property type="entry name" value="Homeodomain-like"/>
    <property type="match status" value="4"/>
</dbReference>
<keyword evidence="2" id="KW-0805">Transcription regulation</keyword>
<dbReference type="GO" id="GO:0019185">
    <property type="term" value="C:snRNA-activating protein complex"/>
    <property type="evidence" value="ECO:0007669"/>
    <property type="project" value="TreeGrafter"/>
</dbReference>
<name>A0A5S6QCL1_TRIMR</name>
<dbReference type="InterPro" id="IPR009057">
    <property type="entry name" value="Homeodomain-like_sf"/>
</dbReference>
<keyword evidence="5" id="KW-0539">Nucleus</keyword>
<reference evidence="10" key="1">
    <citation type="submission" date="2019-12" db="UniProtKB">
        <authorList>
            <consortium name="WormBaseParasite"/>
        </authorList>
    </citation>
    <scope>IDENTIFICATION</scope>
</reference>
<dbReference type="GO" id="GO:0001006">
    <property type="term" value="F:RNA polymerase III type 3 promoter sequence-specific DNA binding"/>
    <property type="evidence" value="ECO:0007669"/>
    <property type="project" value="TreeGrafter"/>
</dbReference>
<proteinExistence type="predicted"/>
<feature type="domain" description="HTH myb-type" evidence="8">
    <location>
        <begin position="477"/>
        <end position="526"/>
    </location>
</feature>
<evidence type="ECO:0000256" key="5">
    <source>
        <dbReference type="ARBA" id="ARBA00023242"/>
    </source>
</evidence>
<dbReference type="Pfam" id="PF13921">
    <property type="entry name" value="Myb_DNA-bind_6"/>
    <property type="match status" value="2"/>
</dbReference>
<dbReference type="AlphaFoldDB" id="A0A5S6QCL1"/>
<feature type="domain" description="Myb-like" evidence="7">
    <location>
        <begin position="366"/>
        <end position="417"/>
    </location>
</feature>
<feature type="compositionally biased region" description="Polar residues" evidence="6">
    <location>
        <begin position="602"/>
        <end position="613"/>
    </location>
</feature>
<dbReference type="InterPro" id="IPR017930">
    <property type="entry name" value="Myb_dom"/>
</dbReference>
<dbReference type="SMART" id="SM00717">
    <property type="entry name" value="SANT"/>
    <property type="match status" value="5"/>
</dbReference>
<feature type="region of interest" description="Disordered" evidence="6">
    <location>
        <begin position="1"/>
        <end position="36"/>
    </location>
</feature>
<dbReference type="GO" id="GO:0000978">
    <property type="term" value="F:RNA polymerase II cis-regulatory region sequence-specific DNA binding"/>
    <property type="evidence" value="ECO:0007669"/>
    <property type="project" value="TreeGrafter"/>
</dbReference>
<feature type="domain" description="HTH myb-type" evidence="8">
    <location>
        <begin position="420"/>
        <end position="473"/>
    </location>
</feature>
<dbReference type="GO" id="GO:0042795">
    <property type="term" value="P:snRNA transcription by RNA polymerase II"/>
    <property type="evidence" value="ECO:0007669"/>
    <property type="project" value="TreeGrafter"/>
</dbReference>
<protein>
    <submittedName>
        <fullName evidence="10">snRNA-activating protein complex subunit 4</fullName>
    </submittedName>
</protein>
<feature type="domain" description="Myb-like" evidence="7">
    <location>
        <begin position="314"/>
        <end position="362"/>
    </location>
</feature>
<keyword evidence="9" id="KW-1185">Reference proteome</keyword>
<keyword evidence="4" id="KW-0804">Transcription</keyword>
<comment type="subcellular location">
    <subcellularLocation>
        <location evidence="1">Nucleus</location>
    </subcellularLocation>
</comment>
<feature type="compositionally biased region" description="Basic and acidic residues" evidence="6">
    <location>
        <begin position="22"/>
        <end position="31"/>
    </location>
</feature>
<evidence type="ECO:0000256" key="1">
    <source>
        <dbReference type="ARBA" id="ARBA00004123"/>
    </source>
</evidence>
<dbReference type="InterPro" id="IPR001005">
    <property type="entry name" value="SANT/Myb"/>
</dbReference>
<evidence type="ECO:0000259" key="8">
    <source>
        <dbReference type="PROSITE" id="PS51294"/>
    </source>
</evidence>
<organism evidence="9 10">
    <name type="scientific">Trichuris muris</name>
    <name type="common">Mouse whipworm</name>
    <dbReference type="NCBI Taxonomy" id="70415"/>
    <lineage>
        <taxon>Eukaryota</taxon>
        <taxon>Metazoa</taxon>
        <taxon>Ecdysozoa</taxon>
        <taxon>Nematoda</taxon>
        <taxon>Enoplea</taxon>
        <taxon>Dorylaimia</taxon>
        <taxon>Trichinellida</taxon>
        <taxon>Trichuridae</taxon>
        <taxon>Trichuris</taxon>
    </lineage>
</organism>
<feature type="domain" description="Myb-like" evidence="7">
    <location>
        <begin position="418"/>
        <end position="469"/>
    </location>
</feature>
<feature type="domain" description="Myb-like" evidence="7">
    <location>
        <begin position="478"/>
        <end position="520"/>
    </location>
</feature>
<sequence length="630" mass="72503">MSVVGKFRSSNERTGKMGSRVSSRDQGDRRSGQLTCRPVRRRLVASRTSVNGAPEVAAASSSRTADTIMQPNTLNINDDLKELITWLRSSELVPSVPVVLSLLEALKMLSMTMIRCVKEEMRNLEKRIRLNSQLWCLVPGKYPEDKFLHMLYLNPYFRDDRRFIPMPNRDTVTRKKLGLANMLVTPLTKWSDEEVSLLSKGVKEALRTAMLEKISEECSRKMGLLKVLEKKEPRNMIIKNYIALVKQSLDRAKGDLEQVESYGKKFDEAFNDPSFPYAIEWDQVADVIRSGQSKRYPNERSEVECRSAWLYTFAPWINRDSWSNEELCKLLCIAKEKKEKDWDAIALELGTGRTAFACLQKYVHESRGKNAKGWSKEEDESLLELVPAYSIGDHVMWRTVAFQLDGRNATQCRQRYEALRVRRGHWTEEEDKLLLKAVKELGKTSWVAVAAQVRDRSAVQCRARYMDVLARPIRLTAWTEIEDEILMLGFKAFGRFWTKISNLLVGRTGNQVKMRFRALEKIRRKLYSNSYEQQLMAKDRAGKVKVQRRLALRHEMLGELPQEESGEVPSLSSLESFLSTLKGPTRHAIEVGLTQIIDKYNSRQANGDNSPRIGNSRAKVEKPNRKRRRS</sequence>
<evidence type="ECO:0000256" key="3">
    <source>
        <dbReference type="ARBA" id="ARBA00023125"/>
    </source>
</evidence>
<keyword evidence="3" id="KW-0238">DNA-binding</keyword>
<evidence type="ECO:0000259" key="7">
    <source>
        <dbReference type="PROSITE" id="PS50090"/>
    </source>
</evidence>
<dbReference type="STRING" id="70415.A0A5S6QCL1"/>
<dbReference type="SUPFAM" id="SSF46689">
    <property type="entry name" value="Homeodomain-like"/>
    <property type="match status" value="3"/>
</dbReference>
<dbReference type="GO" id="GO:0042796">
    <property type="term" value="P:snRNA transcription by RNA polymerase III"/>
    <property type="evidence" value="ECO:0007669"/>
    <property type="project" value="TreeGrafter"/>
</dbReference>
<accession>A0A5S6QCL1</accession>
<evidence type="ECO:0000256" key="2">
    <source>
        <dbReference type="ARBA" id="ARBA00023015"/>
    </source>
</evidence>
<dbReference type="PROSITE" id="PS50090">
    <property type="entry name" value="MYB_LIKE"/>
    <property type="match status" value="4"/>
</dbReference>
<evidence type="ECO:0000256" key="6">
    <source>
        <dbReference type="SAM" id="MobiDB-lite"/>
    </source>
</evidence>
<evidence type="ECO:0000313" key="10">
    <source>
        <dbReference type="WBParaSite" id="TMUE_1000004929.1"/>
    </source>
</evidence>
<feature type="region of interest" description="Disordered" evidence="6">
    <location>
        <begin position="601"/>
        <end position="630"/>
    </location>
</feature>
<dbReference type="Pfam" id="PF00249">
    <property type="entry name" value="Myb_DNA-binding"/>
    <property type="match status" value="1"/>
</dbReference>
<dbReference type="WBParaSite" id="TMUE_1000004929.1">
    <property type="protein sequence ID" value="TMUE_1000004929.1"/>
    <property type="gene ID" value="WBGene00299155"/>
</dbReference>
<dbReference type="PANTHER" id="PTHR46621:SF1">
    <property type="entry name" value="SNRNA-ACTIVATING PROTEIN COMPLEX SUBUNIT 4"/>
    <property type="match status" value="1"/>
</dbReference>
<dbReference type="PANTHER" id="PTHR46621">
    <property type="entry name" value="SNRNA-ACTIVATING PROTEIN COMPLEX SUBUNIT 4"/>
    <property type="match status" value="1"/>
</dbReference>
<dbReference type="GO" id="GO:0005634">
    <property type="term" value="C:nucleus"/>
    <property type="evidence" value="ECO:0007669"/>
    <property type="project" value="UniProtKB-SubCell"/>
</dbReference>